<dbReference type="OrthoDB" id="2990127at2"/>
<dbReference type="EMBL" id="BMHB01000004">
    <property type="protein sequence ID" value="GGI17859.1"/>
    <property type="molecule type" value="Genomic_DNA"/>
</dbReference>
<sequence>MTATLSISSIIGFILGLICSYLLYKFVLSKRNFKEVQSNILEHKQTEEFQSLLEVEFRKGIEEGEKRTLGKFALTYEPFIEVSDSFFKKTAEAGYTMQMFYSGLPIGDPMKRITKYEEKYKDENVKYLIDSVNGTLNNILLMVDPLGIPVKVNGNPKIEKKKTG</sequence>
<dbReference type="AlphaFoldDB" id="A0A8J3AS79"/>
<evidence type="ECO:0000313" key="3">
    <source>
        <dbReference type="Proteomes" id="UP000626244"/>
    </source>
</evidence>
<organism evidence="2 3">
    <name type="scientific">Gottfriedia solisilvae</name>
    <dbReference type="NCBI Taxonomy" id="1516104"/>
    <lineage>
        <taxon>Bacteria</taxon>
        <taxon>Bacillati</taxon>
        <taxon>Bacillota</taxon>
        <taxon>Bacilli</taxon>
        <taxon>Bacillales</taxon>
        <taxon>Bacillaceae</taxon>
        <taxon>Gottfriedia</taxon>
    </lineage>
</organism>
<gene>
    <name evidence="2" type="ORF">GCM10007380_40040</name>
</gene>
<keyword evidence="1" id="KW-1133">Transmembrane helix</keyword>
<evidence type="ECO:0000313" key="2">
    <source>
        <dbReference type="EMBL" id="GGI17859.1"/>
    </source>
</evidence>
<reference evidence="3" key="1">
    <citation type="journal article" date="2019" name="Int. J. Syst. Evol. Microbiol.">
        <title>The Global Catalogue of Microorganisms (GCM) 10K type strain sequencing project: providing services to taxonomists for standard genome sequencing and annotation.</title>
        <authorList>
            <consortium name="The Broad Institute Genomics Platform"/>
            <consortium name="The Broad Institute Genome Sequencing Center for Infectious Disease"/>
            <person name="Wu L."/>
            <person name="Ma J."/>
        </authorList>
    </citation>
    <scope>NUCLEOTIDE SEQUENCE [LARGE SCALE GENOMIC DNA]</scope>
    <source>
        <strain evidence="3">CGMCC 1.14993</strain>
    </source>
</reference>
<comment type="caution">
    <text evidence="2">The sequence shown here is derived from an EMBL/GenBank/DDBJ whole genome shotgun (WGS) entry which is preliminary data.</text>
</comment>
<name>A0A8J3AS79_9BACI</name>
<dbReference type="Proteomes" id="UP000626244">
    <property type="component" value="Unassembled WGS sequence"/>
</dbReference>
<dbReference type="RefSeq" id="WP_088003166.1">
    <property type="nucleotide sequence ID" value="NZ_BMHB01000004.1"/>
</dbReference>
<feature type="transmembrane region" description="Helical" evidence="1">
    <location>
        <begin position="6"/>
        <end position="24"/>
    </location>
</feature>
<keyword evidence="3" id="KW-1185">Reference proteome</keyword>
<evidence type="ECO:0000256" key="1">
    <source>
        <dbReference type="SAM" id="Phobius"/>
    </source>
</evidence>
<proteinExistence type="predicted"/>
<keyword evidence="1" id="KW-0472">Membrane</keyword>
<protein>
    <submittedName>
        <fullName evidence="2">Uncharacterized protein</fullName>
    </submittedName>
</protein>
<accession>A0A8J3AS79</accession>
<keyword evidence="1" id="KW-0812">Transmembrane</keyword>